<accession>X0SS41</accession>
<feature type="non-terminal residue" evidence="1">
    <location>
        <position position="1"/>
    </location>
</feature>
<proteinExistence type="predicted"/>
<organism evidence="1">
    <name type="scientific">marine sediment metagenome</name>
    <dbReference type="NCBI Taxonomy" id="412755"/>
    <lineage>
        <taxon>unclassified sequences</taxon>
        <taxon>metagenomes</taxon>
        <taxon>ecological metagenomes</taxon>
    </lineage>
</organism>
<reference evidence="1" key="1">
    <citation type="journal article" date="2014" name="Front. Microbiol.">
        <title>High frequency of phylogenetically diverse reductive dehalogenase-homologous genes in deep subseafloor sedimentary metagenomes.</title>
        <authorList>
            <person name="Kawai M."/>
            <person name="Futagami T."/>
            <person name="Toyoda A."/>
            <person name="Takaki Y."/>
            <person name="Nishi S."/>
            <person name="Hori S."/>
            <person name="Arai W."/>
            <person name="Tsubouchi T."/>
            <person name="Morono Y."/>
            <person name="Uchiyama I."/>
            <person name="Ito T."/>
            <person name="Fujiyama A."/>
            <person name="Inagaki F."/>
            <person name="Takami H."/>
        </authorList>
    </citation>
    <scope>NUCLEOTIDE SEQUENCE</scope>
    <source>
        <strain evidence="1">Expedition CK06-06</strain>
    </source>
</reference>
<evidence type="ECO:0000313" key="1">
    <source>
        <dbReference type="EMBL" id="GAF78722.1"/>
    </source>
</evidence>
<name>X0SS41_9ZZZZ</name>
<protein>
    <submittedName>
        <fullName evidence="1">Uncharacterized protein</fullName>
    </submittedName>
</protein>
<sequence length="115" mass="13903">INSFDLKKIAVNIINLVRAISDSLYGMAEKEQSELIDIINSTKYLLKEHSYNLYFTRLNNFFKNYSLKMSIWLNKINKKNKQYFKKLSEIMRLKLFLTKQRRHLKKDMVIFEMNT</sequence>
<dbReference type="AlphaFoldDB" id="X0SS41"/>
<comment type="caution">
    <text evidence="1">The sequence shown here is derived from an EMBL/GenBank/DDBJ whole genome shotgun (WGS) entry which is preliminary data.</text>
</comment>
<gene>
    <name evidence="1" type="ORF">S01H1_18224</name>
</gene>
<dbReference type="EMBL" id="BARS01009727">
    <property type="protein sequence ID" value="GAF78722.1"/>
    <property type="molecule type" value="Genomic_DNA"/>
</dbReference>